<dbReference type="AlphaFoldDB" id="A0A3A9ADQ8"/>
<evidence type="ECO:0000313" key="2">
    <source>
        <dbReference type="Proteomes" id="UP000280696"/>
    </source>
</evidence>
<gene>
    <name evidence="1" type="ORF">D7V94_16415</name>
</gene>
<keyword evidence="2" id="KW-1185">Reference proteome</keyword>
<evidence type="ECO:0000313" key="1">
    <source>
        <dbReference type="EMBL" id="RKI89770.1"/>
    </source>
</evidence>
<comment type="caution">
    <text evidence="1">The sequence shown here is derived from an EMBL/GenBank/DDBJ whole genome shotgun (WGS) entry which is preliminary data.</text>
</comment>
<sequence>MDIKNRYSIELDEIRNYLTDLENGRIYELTGTPGTASCATLAKHLRDNLNSLLNKIEKDKPSVAEIAAELSQKM</sequence>
<dbReference type="OrthoDB" id="1934523at2"/>
<dbReference type="RefSeq" id="WP_120471419.1">
    <property type="nucleotide sequence ID" value="NZ_RAYQ01000019.1"/>
</dbReference>
<organism evidence="1 2">
    <name type="scientific">Parablautia intestinalis</name>
    <dbReference type="NCBI Taxonomy" id="2320100"/>
    <lineage>
        <taxon>Bacteria</taxon>
        <taxon>Bacillati</taxon>
        <taxon>Bacillota</taxon>
        <taxon>Clostridia</taxon>
        <taxon>Lachnospirales</taxon>
        <taxon>Lachnospiraceae</taxon>
        <taxon>Parablautia</taxon>
    </lineage>
</organism>
<reference evidence="1 2" key="1">
    <citation type="submission" date="2018-09" db="EMBL/GenBank/DDBJ databases">
        <title>Murine metabolic-syndrome-specific gut microbial biobank.</title>
        <authorList>
            <person name="Liu C."/>
        </authorList>
    </citation>
    <scope>NUCLEOTIDE SEQUENCE [LARGE SCALE GENOMIC DNA]</scope>
    <source>
        <strain evidence="1 2">0.1xD8-82</strain>
    </source>
</reference>
<accession>A0A3A9ADQ8</accession>
<proteinExistence type="predicted"/>
<dbReference type="EMBL" id="RAYQ01000019">
    <property type="protein sequence ID" value="RKI89770.1"/>
    <property type="molecule type" value="Genomic_DNA"/>
</dbReference>
<dbReference type="Proteomes" id="UP000280696">
    <property type="component" value="Unassembled WGS sequence"/>
</dbReference>
<name>A0A3A9ADQ8_9FIRM</name>
<protein>
    <submittedName>
        <fullName evidence="1">Uncharacterized protein</fullName>
    </submittedName>
</protein>